<dbReference type="EMBL" id="JAHUTJ010000508">
    <property type="protein sequence ID" value="MED6263830.1"/>
    <property type="molecule type" value="Genomic_DNA"/>
</dbReference>
<sequence>MPDWPWSKFCTRNSRGSLEYSQKQVVSQSICSHIHKAPKETLAKSVLAELPQQVTQYFKQRNLPPINPAPE</sequence>
<reference evidence="1 2" key="1">
    <citation type="submission" date="2021-06" db="EMBL/GenBank/DDBJ databases">
        <authorList>
            <person name="Palmer J.M."/>
        </authorList>
    </citation>
    <scope>NUCLEOTIDE SEQUENCE [LARGE SCALE GENOMIC DNA]</scope>
    <source>
        <strain evidence="1 2">CL_MEX2019</strain>
        <tissue evidence="1">Muscle</tissue>
    </source>
</reference>
<gene>
    <name evidence="1" type="ORF">CHARACLAT_008662</name>
</gene>
<proteinExistence type="predicted"/>
<evidence type="ECO:0000313" key="1">
    <source>
        <dbReference type="EMBL" id="MED6263830.1"/>
    </source>
</evidence>
<organism evidence="1 2">
    <name type="scientific">Characodon lateralis</name>
    <dbReference type="NCBI Taxonomy" id="208331"/>
    <lineage>
        <taxon>Eukaryota</taxon>
        <taxon>Metazoa</taxon>
        <taxon>Chordata</taxon>
        <taxon>Craniata</taxon>
        <taxon>Vertebrata</taxon>
        <taxon>Euteleostomi</taxon>
        <taxon>Actinopterygii</taxon>
        <taxon>Neopterygii</taxon>
        <taxon>Teleostei</taxon>
        <taxon>Neoteleostei</taxon>
        <taxon>Acanthomorphata</taxon>
        <taxon>Ovalentaria</taxon>
        <taxon>Atherinomorphae</taxon>
        <taxon>Cyprinodontiformes</taxon>
        <taxon>Goodeidae</taxon>
        <taxon>Characodon</taxon>
    </lineage>
</organism>
<dbReference type="Proteomes" id="UP001352852">
    <property type="component" value="Unassembled WGS sequence"/>
</dbReference>
<name>A0ABU7CQ08_9TELE</name>
<comment type="caution">
    <text evidence="1">The sequence shown here is derived from an EMBL/GenBank/DDBJ whole genome shotgun (WGS) entry which is preliminary data.</text>
</comment>
<keyword evidence="2" id="KW-1185">Reference proteome</keyword>
<evidence type="ECO:0000313" key="2">
    <source>
        <dbReference type="Proteomes" id="UP001352852"/>
    </source>
</evidence>
<protein>
    <submittedName>
        <fullName evidence="1">Uncharacterized protein</fullName>
    </submittedName>
</protein>
<accession>A0ABU7CQ08</accession>